<sequence length="74" mass="8287">MCRIHDVKGNSFDKRESKIVAIGCNRLCERVKHVGPLGRAEKSRADPSVSSNRVTQAFHSDVIARNHSNFPKEV</sequence>
<gene>
    <name evidence="1" type="ORF">EVAR_46025_1</name>
</gene>
<dbReference type="AlphaFoldDB" id="A0A4C1Z668"/>
<comment type="caution">
    <text evidence="1">The sequence shown here is derived from an EMBL/GenBank/DDBJ whole genome shotgun (WGS) entry which is preliminary data.</text>
</comment>
<reference evidence="1 2" key="1">
    <citation type="journal article" date="2019" name="Commun. Biol.">
        <title>The bagworm genome reveals a unique fibroin gene that provides high tensile strength.</title>
        <authorList>
            <person name="Kono N."/>
            <person name="Nakamura H."/>
            <person name="Ohtoshi R."/>
            <person name="Tomita M."/>
            <person name="Numata K."/>
            <person name="Arakawa K."/>
        </authorList>
    </citation>
    <scope>NUCLEOTIDE SEQUENCE [LARGE SCALE GENOMIC DNA]</scope>
</reference>
<name>A0A4C1Z668_EUMVA</name>
<proteinExistence type="predicted"/>
<protein>
    <submittedName>
        <fullName evidence="1">Uncharacterized protein</fullName>
    </submittedName>
</protein>
<dbReference type="Proteomes" id="UP000299102">
    <property type="component" value="Unassembled WGS sequence"/>
</dbReference>
<evidence type="ECO:0000313" key="2">
    <source>
        <dbReference type="Proteomes" id="UP000299102"/>
    </source>
</evidence>
<organism evidence="1 2">
    <name type="scientific">Eumeta variegata</name>
    <name type="common">Bagworm moth</name>
    <name type="synonym">Eumeta japonica</name>
    <dbReference type="NCBI Taxonomy" id="151549"/>
    <lineage>
        <taxon>Eukaryota</taxon>
        <taxon>Metazoa</taxon>
        <taxon>Ecdysozoa</taxon>
        <taxon>Arthropoda</taxon>
        <taxon>Hexapoda</taxon>
        <taxon>Insecta</taxon>
        <taxon>Pterygota</taxon>
        <taxon>Neoptera</taxon>
        <taxon>Endopterygota</taxon>
        <taxon>Lepidoptera</taxon>
        <taxon>Glossata</taxon>
        <taxon>Ditrysia</taxon>
        <taxon>Tineoidea</taxon>
        <taxon>Psychidae</taxon>
        <taxon>Oiketicinae</taxon>
        <taxon>Eumeta</taxon>
    </lineage>
</organism>
<evidence type="ECO:0000313" key="1">
    <source>
        <dbReference type="EMBL" id="GBP82802.1"/>
    </source>
</evidence>
<accession>A0A4C1Z668</accession>
<keyword evidence="2" id="KW-1185">Reference proteome</keyword>
<dbReference type="EMBL" id="BGZK01001587">
    <property type="protein sequence ID" value="GBP82802.1"/>
    <property type="molecule type" value="Genomic_DNA"/>
</dbReference>